<evidence type="ECO:0000313" key="3">
    <source>
        <dbReference type="Proteomes" id="UP000798808"/>
    </source>
</evidence>
<feature type="domain" description="Fibronectin type-III" evidence="1">
    <location>
        <begin position="398"/>
        <end position="497"/>
    </location>
</feature>
<gene>
    <name evidence="2" type="ORF">E1163_18920</name>
</gene>
<accession>A0ABW9RS87</accession>
<dbReference type="SUPFAM" id="SSF49265">
    <property type="entry name" value="Fibronectin type III"/>
    <property type="match status" value="2"/>
</dbReference>
<keyword evidence="3" id="KW-1185">Reference proteome</keyword>
<dbReference type="InterPro" id="IPR036116">
    <property type="entry name" value="FN3_sf"/>
</dbReference>
<reference evidence="2 3" key="1">
    <citation type="submission" date="2019-02" db="EMBL/GenBank/DDBJ databases">
        <authorList>
            <person name="Goldberg S.R."/>
            <person name="Haltli B.A."/>
            <person name="Correa H."/>
            <person name="Russell K.G."/>
        </authorList>
    </citation>
    <scope>NUCLEOTIDE SEQUENCE [LARGE SCALE GENOMIC DNA]</scope>
    <source>
        <strain evidence="2 3">JCM 16186</strain>
    </source>
</reference>
<protein>
    <submittedName>
        <fullName evidence="2">Fibronectin type III domain-containing protein</fullName>
    </submittedName>
</protein>
<dbReference type="PROSITE" id="PS50853">
    <property type="entry name" value="FN3"/>
    <property type="match status" value="1"/>
</dbReference>
<dbReference type="Gene3D" id="2.60.40.10">
    <property type="entry name" value="Immunoglobulins"/>
    <property type="match status" value="2"/>
</dbReference>
<evidence type="ECO:0000259" key="1">
    <source>
        <dbReference type="PROSITE" id="PS50853"/>
    </source>
</evidence>
<sequence length="587" mass="66366">MGKVKITVLFLLMISWQSGVLGQDIVFLGEGRMEEVRLFWIPAKGWDDNLDGFNVKRKVGENWILLNSTPIVPGTSITKGLDNLGLGDKTNNLVEKRQTMIRSGNLKSIETDDMIDALKNENTVKGLSVALNLDFDVALISGFGLVDREIGDEGFYIYGLFPVYDGQETDKPVSIFEWENRTTPEYKVSMQGALKSASSKRKEVELVWKVDIEEYKKYDVLNGFNIYRKSEGGEYTRLNETPIWVSLKQKSASLYYKDEGVDLEKNYTYAAAPNTIFNTHGTYAEVKVEVQEMPETMNPPVLSAPEKGQNSLLMNWSFSNTQEPFIKGFYVQLADENNVFGNISELLAPNIRSFNFLKAPEPDNKYYHFKVIAVTQDGLELWSNRKIFFNKVITTPSAPQTLSTELVADNGQRSVKLEWQAPAQNAEHVTEYYLYSSSPGDDRVVKEGSLNSIIETSYIFPVYNTRAAQYTFAISATNDQNEESPLSEKVTIMVPSESLPFVNIWPVTKENGVITLNWKYPEDILDLAGFRLFQNGELIADENTLEAGSRQWVSSQLEPGNYNYELIAVSLTDVQSEKSQARKFNIE</sequence>
<dbReference type="Proteomes" id="UP000798808">
    <property type="component" value="Unassembled WGS sequence"/>
</dbReference>
<evidence type="ECO:0000313" key="2">
    <source>
        <dbReference type="EMBL" id="MTI27037.1"/>
    </source>
</evidence>
<dbReference type="InterPro" id="IPR013783">
    <property type="entry name" value="Ig-like_fold"/>
</dbReference>
<dbReference type="EMBL" id="SMLW01000609">
    <property type="protein sequence ID" value="MTI27037.1"/>
    <property type="molecule type" value="Genomic_DNA"/>
</dbReference>
<dbReference type="RefSeq" id="WP_155174044.1">
    <property type="nucleotide sequence ID" value="NZ_BAAAFL010000024.1"/>
</dbReference>
<comment type="caution">
    <text evidence="2">The sequence shown here is derived from an EMBL/GenBank/DDBJ whole genome shotgun (WGS) entry which is preliminary data.</text>
</comment>
<organism evidence="2 3">
    <name type="scientific">Fulvivirga kasyanovii</name>
    <dbReference type="NCBI Taxonomy" id="396812"/>
    <lineage>
        <taxon>Bacteria</taxon>
        <taxon>Pseudomonadati</taxon>
        <taxon>Bacteroidota</taxon>
        <taxon>Cytophagia</taxon>
        <taxon>Cytophagales</taxon>
        <taxon>Fulvivirgaceae</taxon>
        <taxon>Fulvivirga</taxon>
    </lineage>
</organism>
<name>A0ABW9RS87_9BACT</name>
<proteinExistence type="predicted"/>
<dbReference type="CDD" id="cd00063">
    <property type="entry name" value="FN3"/>
    <property type="match status" value="1"/>
</dbReference>
<dbReference type="InterPro" id="IPR003961">
    <property type="entry name" value="FN3_dom"/>
</dbReference>
<dbReference type="SMART" id="SM00060">
    <property type="entry name" value="FN3"/>
    <property type="match status" value="2"/>
</dbReference>